<protein>
    <submittedName>
        <fullName evidence="2">Uncharacterized protein</fullName>
    </submittedName>
</protein>
<sequence length="197" mass="21811">MYRLGMEAQRQKQPRKRETANRWGEPRVWIRSQPIEPTGTPVPTQRASIKVPNGKGLCRVMATLQKPHAHHARTRWGYPLRLAGKEQLTTGGVDDTEKNCFAAPAKGPRRDAARTQAIAHDFAAFCSSIQATSSLAPSTLAPPIVARTFAKCLTTTLDLASYARILPSSPSNLTPSQTFACIKMLRMNFFYNFISTP</sequence>
<reference evidence="2 3" key="1">
    <citation type="submission" date="2016-03" db="EMBL/GenBank/DDBJ databases">
        <title>Trachymyrmex septentrionalis WGS genome.</title>
        <authorList>
            <person name="Nygaard S."/>
            <person name="Hu H."/>
            <person name="Boomsma J."/>
            <person name="Zhang G."/>
        </authorList>
    </citation>
    <scope>NUCLEOTIDE SEQUENCE [LARGE SCALE GENOMIC DNA]</scope>
    <source>
        <strain evidence="2">Tsep2-gDNA-1</strain>
        <tissue evidence="2">Whole body</tissue>
    </source>
</reference>
<gene>
    <name evidence="2" type="ORF">ALC56_09179</name>
</gene>
<proteinExistence type="predicted"/>
<accession>A0A195F834</accession>
<name>A0A195F834_9HYME</name>
<dbReference type="AlphaFoldDB" id="A0A195F834"/>
<dbReference type="EMBL" id="KQ981744">
    <property type="protein sequence ID" value="KYN36219.1"/>
    <property type="molecule type" value="Genomic_DNA"/>
</dbReference>
<evidence type="ECO:0000313" key="3">
    <source>
        <dbReference type="Proteomes" id="UP000078541"/>
    </source>
</evidence>
<feature type="region of interest" description="Disordered" evidence="1">
    <location>
        <begin position="1"/>
        <end position="24"/>
    </location>
</feature>
<keyword evidence="3" id="KW-1185">Reference proteome</keyword>
<organism evidence="2 3">
    <name type="scientific">Trachymyrmex septentrionalis</name>
    <dbReference type="NCBI Taxonomy" id="34720"/>
    <lineage>
        <taxon>Eukaryota</taxon>
        <taxon>Metazoa</taxon>
        <taxon>Ecdysozoa</taxon>
        <taxon>Arthropoda</taxon>
        <taxon>Hexapoda</taxon>
        <taxon>Insecta</taxon>
        <taxon>Pterygota</taxon>
        <taxon>Neoptera</taxon>
        <taxon>Endopterygota</taxon>
        <taxon>Hymenoptera</taxon>
        <taxon>Apocrita</taxon>
        <taxon>Aculeata</taxon>
        <taxon>Formicoidea</taxon>
        <taxon>Formicidae</taxon>
        <taxon>Myrmicinae</taxon>
        <taxon>Trachymyrmex</taxon>
    </lineage>
</organism>
<dbReference type="Proteomes" id="UP000078541">
    <property type="component" value="Unassembled WGS sequence"/>
</dbReference>
<evidence type="ECO:0000313" key="2">
    <source>
        <dbReference type="EMBL" id="KYN36219.1"/>
    </source>
</evidence>
<evidence type="ECO:0000256" key="1">
    <source>
        <dbReference type="SAM" id="MobiDB-lite"/>
    </source>
</evidence>